<protein>
    <submittedName>
        <fullName evidence="1">Uncharacterized protein</fullName>
    </submittedName>
</protein>
<dbReference type="Proteomes" id="UP000489600">
    <property type="component" value="Unassembled WGS sequence"/>
</dbReference>
<keyword evidence="2" id="KW-1185">Reference proteome</keyword>
<accession>A0A565AXX4</accession>
<dbReference type="EMBL" id="CABITT030000002">
    <property type="protein sequence ID" value="VVA93469.1"/>
    <property type="molecule type" value="Genomic_DNA"/>
</dbReference>
<sequence length="89" mass="9455">MSSRLDPLCTHSLIVAVPLPHLALPSPSAIDTSVLLLYGALPHCTMKSEALLLHPSLTVAALVEVGETGLMLQIFASTRFLTAECRLCS</sequence>
<reference evidence="1" key="1">
    <citation type="submission" date="2019-07" db="EMBL/GenBank/DDBJ databases">
        <authorList>
            <person name="Dittberner H."/>
        </authorList>
    </citation>
    <scope>NUCLEOTIDE SEQUENCE [LARGE SCALE GENOMIC DNA]</scope>
</reference>
<gene>
    <name evidence="1" type="ORF">ANE_LOCUS3914</name>
</gene>
<evidence type="ECO:0000313" key="1">
    <source>
        <dbReference type="EMBL" id="VVA93469.1"/>
    </source>
</evidence>
<proteinExistence type="predicted"/>
<dbReference type="AlphaFoldDB" id="A0A565AXX4"/>
<name>A0A565AXX4_9BRAS</name>
<evidence type="ECO:0000313" key="2">
    <source>
        <dbReference type="Proteomes" id="UP000489600"/>
    </source>
</evidence>
<organism evidence="1 2">
    <name type="scientific">Arabis nemorensis</name>
    <dbReference type="NCBI Taxonomy" id="586526"/>
    <lineage>
        <taxon>Eukaryota</taxon>
        <taxon>Viridiplantae</taxon>
        <taxon>Streptophyta</taxon>
        <taxon>Embryophyta</taxon>
        <taxon>Tracheophyta</taxon>
        <taxon>Spermatophyta</taxon>
        <taxon>Magnoliopsida</taxon>
        <taxon>eudicotyledons</taxon>
        <taxon>Gunneridae</taxon>
        <taxon>Pentapetalae</taxon>
        <taxon>rosids</taxon>
        <taxon>malvids</taxon>
        <taxon>Brassicales</taxon>
        <taxon>Brassicaceae</taxon>
        <taxon>Arabideae</taxon>
        <taxon>Arabis</taxon>
    </lineage>
</organism>
<comment type="caution">
    <text evidence="1">The sequence shown here is derived from an EMBL/GenBank/DDBJ whole genome shotgun (WGS) entry which is preliminary data.</text>
</comment>